<keyword evidence="2 4" id="KW-0238">DNA-binding</keyword>
<evidence type="ECO:0000259" key="5">
    <source>
        <dbReference type="PROSITE" id="PS50977"/>
    </source>
</evidence>
<evidence type="ECO:0000256" key="1">
    <source>
        <dbReference type="ARBA" id="ARBA00023015"/>
    </source>
</evidence>
<dbReference type="GO" id="GO:0003700">
    <property type="term" value="F:DNA-binding transcription factor activity"/>
    <property type="evidence" value="ECO:0007669"/>
    <property type="project" value="TreeGrafter"/>
</dbReference>
<keyword evidence="3" id="KW-0804">Transcription</keyword>
<dbReference type="Pfam" id="PF00440">
    <property type="entry name" value="TetR_N"/>
    <property type="match status" value="1"/>
</dbReference>
<sequence>MTANPPTPPRGARAEANRTRILTVAAAELARDPAASMEEIAAAAGVVRRTIYGHFPNREALIDGVLDHAADEINNAFDQTYRAEPPAVTSARFTIALLNAGDKYRLLLRLTETNLRPRILDRLAPMRAYGVRLLKAGQEEGAFSDHLPPETLARVLEAILLSLVDARNDESWIDEHPAKAAARACLIAAGVAPSDAAAIIDSIDD</sequence>
<proteinExistence type="predicted"/>
<evidence type="ECO:0000256" key="2">
    <source>
        <dbReference type="ARBA" id="ARBA00023125"/>
    </source>
</evidence>
<dbReference type="Proteomes" id="UP000503540">
    <property type="component" value="Chromosome"/>
</dbReference>
<dbReference type="AlphaFoldDB" id="A0A6G9YTV3"/>
<dbReference type="InterPro" id="IPR050109">
    <property type="entry name" value="HTH-type_TetR-like_transc_reg"/>
</dbReference>
<evidence type="ECO:0000256" key="3">
    <source>
        <dbReference type="ARBA" id="ARBA00023163"/>
    </source>
</evidence>
<dbReference type="PANTHER" id="PTHR30055">
    <property type="entry name" value="HTH-TYPE TRANSCRIPTIONAL REGULATOR RUTR"/>
    <property type="match status" value="1"/>
</dbReference>
<dbReference type="PROSITE" id="PS50977">
    <property type="entry name" value="HTH_TETR_2"/>
    <property type="match status" value="1"/>
</dbReference>
<dbReference type="PANTHER" id="PTHR30055:SF234">
    <property type="entry name" value="HTH-TYPE TRANSCRIPTIONAL REGULATOR BETI"/>
    <property type="match status" value="1"/>
</dbReference>
<dbReference type="InterPro" id="IPR009057">
    <property type="entry name" value="Homeodomain-like_sf"/>
</dbReference>
<evidence type="ECO:0000313" key="6">
    <source>
        <dbReference type="EMBL" id="QIS16759.1"/>
    </source>
</evidence>
<protein>
    <submittedName>
        <fullName evidence="6">TetR family transcriptional regulator</fullName>
    </submittedName>
</protein>
<evidence type="ECO:0000256" key="4">
    <source>
        <dbReference type="PROSITE-ProRule" id="PRU00335"/>
    </source>
</evidence>
<keyword evidence="1" id="KW-0805">Transcription regulation</keyword>
<evidence type="ECO:0000313" key="7">
    <source>
        <dbReference type="Proteomes" id="UP000503540"/>
    </source>
</evidence>
<dbReference type="SUPFAM" id="SSF48498">
    <property type="entry name" value="Tetracyclin repressor-like, C-terminal domain"/>
    <property type="match status" value="1"/>
</dbReference>
<dbReference type="KEGG" id="nah:F5544_44780"/>
<name>A0A6G9YTV3_9NOCA</name>
<dbReference type="InterPro" id="IPR001647">
    <property type="entry name" value="HTH_TetR"/>
</dbReference>
<accession>A0A6G9YTV3</accession>
<gene>
    <name evidence="6" type="ORF">F5544_44780</name>
</gene>
<dbReference type="EMBL" id="CP046172">
    <property type="protein sequence ID" value="QIS16759.1"/>
    <property type="molecule type" value="Genomic_DNA"/>
</dbReference>
<feature type="domain" description="HTH tetR-type" evidence="5">
    <location>
        <begin position="15"/>
        <end position="73"/>
    </location>
</feature>
<organism evidence="6 7">
    <name type="scientific">Nocardia arthritidis</name>
    <dbReference type="NCBI Taxonomy" id="228602"/>
    <lineage>
        <taxon>Bacteria</taxon>
        <taxon>Bacillati</taxon>
        <taxon>Actinomycetota</taxon>
        <taxon>Actinomycetes</taxon>
        <taxon>Mycobacteriales</taxon>
        <taxon>Nocardiaceae</taxon>
        <taxon>Nocardia</taxon>
    </lineage>
</organism>
<dbReference type="SUPFAM" id="SSF46689">
    <property type="entry name" value="Homeodomain-like"/>
    <property type="match status" value="1"/>
</dbReference>
<dbReference type="Gene3D" id="1.10.357.10">
    <property type="entry name" value="Tetracycline Repressor, domain 2"/>
    <property type="match status" value="1"/>
</dbReference>
<reference evidence="6 7" key="1">
    <citation type="journal article" date="2019" name="ACS Chem. Biol.">
        <title>Identification and Mobilization of a Cryptic Antibiotic Biosynthesis Gene Locus from a Human-Pathogenic Nocardia Isolate.</title>
        <authorList>
            <person name="Herisse M."/>
            <person name="Ishida K."/>
            <person name="Porter J.L."/>
            <person name="Howden B."/>
            <person name="Hertweck C."/>
            <person name="Stinear T.P."/>
            <person name="Pidot S.J."/>
        </authorList>
    </citation>
    <scope>NUCLEOTIDE SEQUENCE [LARGE SCALE GENOMIC DNA]</scope>
    <source>
        <strain evidence="6 7">AUSMDU00012717</strain>
    </source>
</reference>
<keyword evidence="7" id="KW-1185">Reference proteome</keyword>
<dbReference type="InterPro" id="IPR036271">
    <property type="entry name" value="Tet_transcr_reg_TetR-rel_C_sf"/>
</dbReference>
<dbReference type="GO" id="GO:0000976">
    <property type="term" value="F:transcription cis-regulatory region binding"/>
    <property type="evidence" value="ECO:0007669"/>
    <property type="project" value="TreeGrafter"/>
</dbReference>
<dbReference type="RefSeq" id="WP_167478775.1">
    <property type="nucleotide sequence ID" value="NZ_CP046172.1"/>
</dbReference>
<feature type="DNA-binding region" description="H-T-H motif" evidence="4">
    <location>
        <begin position="36"/>
        <end position="55"/>
    </location>
</feature>